<comment type="caution">
    <text evidence="5">The sequence shown here is derived from an EMBL/GenBank/DDBJ whole genome shotgun (WGS) entry which is preliminary data.</text>
</comment>
<evidence type="ECO:0000313" key="6">
    <source>
        <dbReference type="Proteomes" id="UP000809529"/>
    </source>
</evidence>
<reference evidence="5 6" key="1">
    <citation type="submission" date="2020-01" db="EMBL/GenBank/DDBJ databases">
        <title>Comparative genomics of meat spoilage bacteria.</title>
        <authorList>
            <person name="Hilgarth M."/>
            <person name="Vogel R.F."/>
        </authorList>
    </citation>
    <scope>NUCLEOTIDE SEQUENCE [LARGE SCALE GENOMIC DNA]</scope>
    <source>
        <strain evidence="5 6">TMW2.2077</strain>
    </source>
</reference>
<dbReference type="InterPro" id="IPR036302">
    <property type="entry name" value="Pyosin/cloacin_T_dom_sf"/>
</dbReference>
<evidence type="ECO:0000256" key="3">
    <source>
        <dbReference type="ARBA" id="ARBA00023048"/>
    </source>
</evidence>
<proteinExistence type="predicted"/>
<feature type="domain" description="Pyosin/cloacin translocation" evidence="4">
    <location>
        <begin position="146"/>
        <end position="271"/>
    </location>
</feature>
<keyword evidence="3" id="KW-0078">Bacteriocin</keyword>
<dbReference type="Pfam" id="PF06958">
    <property type="entry name" value="Pyocin_S"/>
    <property type="match status" value="1"/>
</dbReference>
<evidence type="ECO:0000313" key="5">
    <source>
        <dbReference type="EMBL" id="MBM1194011.1"/>
    </source>
</evidence>
<protein>
    <recommendedName>
        <fullName evidence="4">Pyosin/cloacin translocation domain-containing protein</fullName>
    </recommendedName>
</protein>
<accession>A0ABS1ZC18</accession>
<name>A0ABS1ZC18_9PSED</name>
<dbReference type="SUPFAM" id="SSF69369">
    <property type="entry name" value="Cloacin translocation domain"/>
    <property type="match status" value="1"/>
</dbReference>
<gene>
    <name evidence="5" type="ORF">GYN02_02300</name>
</gene>
<keyword evidence="6" id="KW-1185">Reference proteome</keyword>
<dbReference type="InterPro" id="IPR016128">
    <property type="entry name" value="Pyosin/cloacin_T_dom"/>
</dbReference>
<keyword evidence="2" id="KW-0044">Antibiotic</keyword>
<keyword evidence="1" id="KW-0929">Antimicrobial</keyword>
<dbReference type="EMBL" id="JAAEBW010000001">
    <property type="protein sequence ID" value="MBM1194011.1"/>
    <property type="molecule type" value="Genomic_DNA"/>
</dbReference>
<dbReference type="Proteomes" id="UP000809529">
    <property type="component" value="Unassembled WGS sequence"/>
</dbReference>
<organism evidence="5 6">
    <name type="scientific">Pseudomonas weihenstephanensis</name>
    <dbReference type="NCBI Taxonomy" id="1608994"/>
    <lineage>
        <taxon>Bacteria</taxon>
        <taxon>Pseudomonadati</taxon>
        <taxon>Pseudomonadota</taxon>
        <taxon>Gammaproteobacteria</taxon>
        <taxon>Pseudomonadales</taxon>
        <taxon>Pseudomonadaceae</taxon>
        <taxon>Pseudomonas</taxon>
    </lineage>
</organism>
<evidence type="ECO:0000256" key="2">
    <source>
        <dbReference type="ARBA" id="ARBA00023022"/>
    </source>
</evidence>
<evidence type="ECO:0000259" key="4">
    <source>
        <dbReference type="Pfam" id="PF06958"/>
    </source>
</evidence>
<sequence>MLVYETCVATLHPRCQCAACRQRHKAARTSTPLANAPVRLIRGCVFAKSCALPDGLLDFNNYNDFVPVEALTQYGAYAVLGTTAKASHAGTPLQWIGGSTSARIFGARLQGTLSATAPPHTNVIVTVLMPSTNSGDSAFYRAEQYAHLTDGNTRVRLNVKRLSDGSVSAYGFYTGTQSQWQRVPVIAAQARGDQQVADMGRGIEVIWTPAADPASVMSIPALEGVTLNPPAWVFPPTEQANKILVNPVHPPEYQDAIVWFPEHPHRAPVYLSINTRMPKNEDEPSA</sequence>
<evidence type="ECO:0000256" key="1">
    <source>
        <dbReference type="ARBA" id="ARBA00022529"/>
    </source>
</evidence>